<evidence type="ECO:0000256" key="1">
    <source>
        <dbReference type="ARBA" id="ARBA00038248"/>
    </source>
</evidence>
<comment type="similarity">
    <text evidence="1">Belongs to the UPF0332 family.</text>
</comment>
<gene>
    <name evidence="4" type="ORF">D1164_06905</name>
</gene>
<dbReference type="AlphaFoldDB" id="A0A399D465"/>
<evidence type="ECO:0000256" key="2">
    <source>
        <dbReference type="SAM" id="Phobius"/>
    </source>
</evidence>
<dbReference type="Pfam" id="PF05168">
    <property type="entry name" value="HEPN"/>
    <property type="match status" value="1"/>
</dbReference>
<evidence type="ECO:0000313" key="4">
    <source>
        <dbReference type="EMBL" id="RIH65988.1"/>
    </source>
</evidence>
<reference evidence="4 5" key="1">
    <citation type="journal article" date="2015" name="Int. J. Syst. Evol. Microbiol.">
        <title>Mariniphaga sediminis sp. nov., isolated from coastal sediment.</title>
        <authorList>
            <person name="Wang F.Q."/>
            <person name="Shen Q.Y."/>
            <person name="Chen G.J."/>
            <person name="Du Z.J."/>
        </authorList>
    </citation>
    <scope>NUCLEOTIDE SEQUENCE [LARGE SCALE GENOMIC DNA]</scope>
    <source>
        <strain evidence="4 5">SY21</strain>
    </source>
</reference>
<dbReference type="Gene3D" id="1.20.120.330">
    <property type="entry name" value="Nucleotidyltransferases domain 2"/>
    <property type="match status" value="1"/>
</dbReference>
<dbReference type="Proteomes" id="UP000266441">
    <property type="component" value="Unassembled WGS sequence"/>
</dbReference>
<keyword evidence="2" id="KW-0812">Transmembrane</keyword>
<feature type="transmembrane region" description="Helical" evidence="2">
    <location>
        <begin position="31"/>
        <end position="52"/>
    </location>
</feature>
<feature type="domain" description="HEPN" evidence="3">
    <location>
        <begin position="11"/>
        <end position="123"/>
    </location>
</feature>
<organism evidence="4 5">
    <name type="scientific">Mariniphaga sediminis</name>
    <dbReference type="NCBI Taxonomy" id="1628158"/>
    <lineage>
        <taxon>Bacteria</taxon>
        <taxon>Pseudomonadati</taxon>
        <taxon>Bacteroidota</taxon>
        <taxon>Bacteroidia</taxon>
        <taxon>Marinilabiliales</taxon>
        <taxon>Prolixibacteraceae</taxon>
        <taxon>Mariniphaga</taxon>
    </lineage>
</organism>
<keyword evidence="2" id="KW-1133">Transmembrane helix</keyword>
<proteinExistence type="inferred from homology"/>
<evidence type="ECO:0000259" key="3">
    <source>
        <dbReference type="Pfam" id="PF05168"/>
    </source>
</evidence>
<dbReference type="InterPro" id="IPR052226">
    <property type="entry name" value="UPF0332_toxin"/>
</dbReference>
<dbReference type="EMBL" id="QWET01000004">
    <property type="protein sequence ID" value="RIH65988.1"/>
    <property type="molecule type" value="Genomic_DNA"/>
</dbReference>
<dbReference type="RefSeq" id="WP_119349223.1">
    <property type="nucleotide sequence ID" value="NZ_QWET01000004.1"/>
</dbReference>
<keyword evidence="5" id="KW-1185">Reference proteome</keyword>
<dbReference type="InterPro" id="IPR007842">
    <property type="entry name" value="HEPN_dom"/>
</dbReference>
<sequence length="130" mass="15652">MQTEFQDLINYRIQQANETIKEVEFQIENNFLVIAVNRIYYGMFYMLLALALKNGFKTSKHNQLLGWFNREFVKTGRIDRKIGKIVHKAFEDRTDGDYGIFVKFEKEEVIEKLENMKRFLFELEKLIKEN</sequence>
<dbReference type="PANTHER" id="PTHR36565">
    <property type="entry name" value="UPF0332 PROTEIN TM_1000"/>
    <property type="match status" value="1"/>
</dbReference>
<evidence type="ECO:0000313" key="5">
    <source>
        <dbReference type="Proteomes" id="UP000266441"/>
    </source>
</evidence>
<accession>A0A399D465</accession>
<comment type="caution">
    <text evidence="4">The sequence shown here is derived from an EMBL/GenBank/DDBJ whole genome shotgun (WGS) entry which is preliminary data.</text>
</comment>
<dbReference type="PANTHER" id="PTHR36565:SF1">
    <property type="entry name" value="UPF0332 PROTEIN TM_1000"/>
    <property type="match status" value="1"/>
</dbReference>
<keyword evidence="2" id="KW-0472">Membrane</keyword>
<protein>
    <submittedName>
        <fullName evidence="4">HEPN domain-containing protein</fullName>
    </submittedName>
</protein>
<name>A0A399D465_9BACT</name>
<dbReference type="OrthoDB" id="1494057at2"/>